<dbReference type="EMBL" id="JAUKUA010000002">
    <property type="protein sequence ID" value="KAK0725463.1"/>
    <property type="molecule type" value="Genomic_DNA"/>
</dbReference>
<comment type="caution">
    <text evidence="3">The sequence shown here is derived from an EMBL/GenBank/DDBJ whole genome shotgun (WGS) entry which is preliminary data.</text>
</comment>
<accession>A0AA40E7N7</accession>
<evidence type="ECO:0000313" key="3">
    <source>
        <dbReference type="EMBL" id="KAK0725463.1"/>
    </source>
</evidence>
<dbReference type="Pfam" id="PF13878">
    <property type="entry name" value="zf-C2H2_3"/>
    <property type="match status" value="1"/>
</dbReference>
<feature type="compositionally biased region" description="Basic and acidic residues" evidence="1">
    <location>
        <begin position="197"/>
        <end position="207"/>
    </location>
</feature>
<dbReference type="AlphaFoldDB" id="A0AA40E7N7"/>
<dbReference type="Proteomes" id="UP001172102">
    <property type="component" value="Unassembled WGS sequence"/>
</dbReference>
<sequence length="296" mass="32694">MPPEPATTTRQLQNPDDPALFDDADPSTPSATAPQGRKRPPRTYGRRSAPSKESEPMPKKRNLQELKAVDSSTEHPPPKPLQLPQLPEPEPEPSEPPKRGSILSYFKRLPSASTVQPAASSSPAEPISPPPSSPIPEKARKRRRLNTRPAFEADGLLIDNAGRKLPEDKDLDEKDQENIQECSPEGKPDVSSDDDTREPRAFGERSTNDLNRLEVPSAATKKPTLLARKKSGKRPMKDKVQMTLNLSMSPGPGFTICKECGILYNPLNEKDRKEHKKQHAAHVRSKARGQPTESLV</sequence>
<organism evidence="3 4">
    <name type="scientific">Lasiosphaeris hirsuta</name>
    <dbReference type="NCBI Taxonomy" id="260670"/>
    <lineage>
        <taxon>Eukaryota</taxon>
        <taxon>Fungi</taxon>
        <taxon>Dikarya</taxon>
        <taxon>Ascomycota</taxon>
        <taxon>Pezizomycotina</taxon>
        <taxon>Sordariomycetes</taxon>
        <taxon>Sordariomycetidae</taxon>
        <taxon>Sordariales</taxon>
        <taxon>Lasiosphaeriaceae</taxon>
        <taxon>Lasiosphaeris</taxon>
    </lineage>
</organism>
<keyword evidence="4" id="KW-1185">Reference proteome</keyword>
<feature type="region of interest" description="Disordered" evidence="1">
    <location>
        <begin position="271"/>
        <end position="296"/>
    </location>
</feature>
<feature type="region of interest" description="Disordered" evidence="1">
    <location>
        <begin position="1"/>
        <end position="248"/>
    </location>
</feature>
<feature type="compositionally biased region" description="Basic and acidic residues" evidence="1">
    <location>
        <begin position="50"/>
        <end position="77"/>
    </location>
</feature>
<reference evidence="3" key="1">
    <citation type="submission" date="2023-06" db="EMBL/GenBank/DDBJ databases">
        <title>Genome-scale phylogeny and comparative genomics of the fungal order Sordariales.</title>
        <authorList>
            <consortium name="Lawrence Berkeley National Laboratory"/>
            <person name="Hensen N."/>
            <person name="Bonometti L."/>
            <person name="Westerberg I."/>
            <person name="Brannstrom I.O."/>
            <person name="Guillou S."/>
            <person name="Cros-Aarteil S."/>
            <person name="Calhoun S."/>
            <person name="Haridas S."/>
            <person name="Kuo A."/>
            <person name="Mondo S."/>
            <person name="Pangilinan J."/>
            <person name="Riley R."/>
            <person name="Labutti K."/>
            <person name="Andreopoulos B."/>
            <person name="Lipzen A."/>
            <person name="Chen C."/>
            <person name="Yanf M."/>
            <person name="Daum C."/>
            <person name="Ng V."/>
            <person name="Clum A."/>
            <person name="Steindorff A."/>
            <person name="Ohm R."/>
            <person name="Martin F."/>
            <person name="Silar P."/>
            <person name="Natvig D."/>
            <person name="Lalanne C."/>
            <person name="Gautier V."/>
            <person name="Ament-Velasquez S.L."/>
            <person name="Kruys A."/>
            <person name="Hutchinson M.I."/>
            <person name="Powell A.J."/>
            <person name="Barry K."/>
            <person name="Miller A.N."/>
            <person name="Grigoriev I.V."/>
            <person name="Debuchy R."/>
            <person name="Gladieux P."/>
            <person name="Thoren M.H."/>
            <person name="Johannesson H."/>
        </authorList>
    </citation>
    <scope>NUCLEOTIDE SEQUENCE</scope>
    <source>
        <strain evidence="3">SMH4607-1</strain>
    </source>
</reference>
<proteinExistence type="predicted"/>
<name>A0AA40E7N7_9PEZI</name>
<evidence type="ECO:0000313" key="4">
    <source>
        <dbReference type="Proteomes" id="UP001172102"/>
    </source>
</evidence>
<dbReference type="InterPro" id="IPR028005">
    <property type="entry name" value="AcTrfase_ESCO_Znf_dom"/>
</dbReference>
<feature type="compositionally biased region" description="Polar residues" evidence="1">
    <location>
        <begin position="1"/>
        <end position="14"/>
    </location>
</feature>
<feature type="compositionally biased region" description="Basic residues" evidence="1">
    <location>
        <begin position="273"/>
        <end position="287"/>
    </location>
</feature>
<protein>
    <recommendedName>
        <fullName evidence="2">N-acetyltransferase ESCO zinc-finger domain-containing protein</fullName>
    </recommendedName>
</protein>
<evidence type="ECO:0000256" key="1">
    <source>
        <dbReference type="SAM" id="MobiDB-lite"/>
    </source>
</evidence>
<feature type="compositionally biased region" description="Basic residues" evidence="1">
    <location>
        <begin position="36"/>
        <end position="45"/>
    </location>
</feature>
<gene>
    <name evidence="3" type="ORF">B0H67DRAFT_132703</name>
</gene>
<evidence type="ECO:0000259" key="2">
    <source>
        <dbReference type="Pfam" id="PF13878"/>
    </source>
</evidence>
<feature type="compositionally biased region" description="Basic and acidic residues" evidence="1">
    <location>
        <begin position="161"/>
        <end position="172"/>
    </location>
</feature>
<feature type="domain" description="N-acetyltransferase ESCO zinc-finger" evidence="2">
    <location>
        <begin position="241"/>
        <end position="280"/>
    </location>
</feature>